<organism evidence="1 2">
    <name type="scientific">Hymenobacter ginsengisoli</name>
    <dbReference type="NCBI Taxonomy" id="1051626"/>
    <lineage>
        <taxon>Bacteria</taxon>
        <taxon>Pseudomonadati</taxon>
        <taxon>Bacteroidota</taxon>
        <taxon>Cytophagia</taxon>
        <taxon>Cytophagales</taxon>
        <taxon>Hymenobacteraceae</taxon>
        <taxon>Hymenobacter</taxon>
    </lineage>
</organism>
<comment type="caution">
    <text evidence="1">The sequence shown here is derived from an EMBL/GenBank/DDBJ whole genome shotgun (WGS) entry which is preliminary data.</text>
</comment>
<proteinExistence type="predicted"/>
<dbReference type="EMBL" id="BAABGQ010000003">
    <property type="protein sequence ID" value="GAA4494444.1"/>
    <property type="molecule type" value="Genomic_DNA"/>
</dbReference>
<keyword evidence="2" id="KW-1185">Reference proteome</keyword>
<dbReference type="RefSeq" id="WP_208130425.1">
    <property type="nucleotide sequence ID" value="NZ_BAABGQ010000003.1"/>
</dbReference>
<evidence type="ECO:0000313" key="1">
    <source>
        <dbReference type="EMBL" id="GAA4494444.1"/>
    </source>
</evidence>
<name>A0ABP8PY63_9BACT</name>
<evidence type="ECO:0000313" key="2">
    <source>
        <dbReference type="Proteomes" id="UP001501243"/>
    </source>
</evidence>
<dbReference type="Proteomes" id="UP001501243">
    <property type="component" value="Unassembled WGS sequence"/>
</dbReference>
<evidence type="ECO:0008006" key="3">
    <source>
        <dbReference type="Google" id="ProtNLM"/>
    </source>
</evidence>
<sequence length="139" mass="15506">MSAPATSPPDSFTLDYRPEQRLLIGRWLRPVSLDEIKTHYAALLDAAVAHGNCRHWLLDVRRRDIYNAAAIAWFADFGHHLPEVLGGPVALAYFAMVDQAGAAANTGLDANIRQGAEQGSYYRYFNHEQEALTWLLAQP</sequence>
<reference evidence="2" key="1">
    <citation type="journal article" date="2019" name="Int. J. Syst. Evol. Microbiol.">
        <title>The Global Catalogue of Microorganisms (GCM) 10K type strain sequencing project: providing services to taxonomists for standard genome sequencing and annotation.</title>
        <authorList>
            <consortium name="The Broad Institute Genomics Platform"/>
            <consortium name="The Broad Institute Genome Sequencing Center for Infectious Disease"/>
            <person name="Wu L."/>
            <person name="Ma J."/>
        </authorList>
    </citation>
    <scope>NUCLEOTIDE SEQUENCE [LARGE SCALE GENOMIC DNA]</scope>
    <source>
        <strain evidence="2">JCM 17841</strain>
    </source>
</reference>
<gene>
    <name evidence="1" type="ORF">GCM10023172_04560</name>
</gene>
<accession>A0ABP8PY63</accession>
<protein>
    <recommendedName>
        <fullName evidence="3">STAS/SEC14 domain-containing protein</fullName>
    </recommendedName>
</protein>